<reference evidence="2 3" key="1">
    <citation type="submission" date="2019-09" db="EMBL/GenBank/DDBJ databases">
        <authorList>
            <person name="Depoorter E."/>
        </authorList>
    </citation>
    <scope>NUCLEOTIDE SEQUENCE [LARGE SCALE GENOMIC DNA]</scope>
    <source>
        <strain evidence="2">LMG 20980</strain>
    </source>
</reference>
<name>A0A6P2GEI1_9BURK</name>
<gene>
    <name evidence="2" type="ORF">BAN20980_04223</name>
</gene>
<dbReference type="EMBL" id="CABVLY010000017">
    <property type="protein sequence ID" value="VVU51501.1"/>
    <property type="molecule type" value="Genomic_DNA"/>
</dbReference>
<proteinExistence type="predicted"/>
<feature type="compositionally biased region" description="Polar residues" evidence="1">
    <location>
        <begin position="1"/>
        <end position="10"/>
    </location>
</feature>
<sequence length="35" mass="3531">MQHVTDTTTPRPDAYASATPAGAAPSAVFGSRARA</sequence>
<evidence type="ECO:0000313" key="3">
    <source>
        <dbReference type="Proteomes" id="UP000494201"/>
    </source>
</evidence>
<organism evidence="2 3">
    <name type="scientific">Burkholderia anthina</name>
    <dbReference type="NCBI Taxonomy" id="179879"/>
    <lineage>
        <taxon>Bacteria</taxon>
        <taxon>Pseudomonadati</taxon>
        <taxon>Pseudomonadota</taxon>
        <taxon>Betaproteobacteria</taxon>
        <taxon>Burkholderiales</taxon>
        <taxon>Burkholderiaceae</taxon>
        <taxon>Burkholderia</taxon>
        <taxon>Burkholderia cepacia complex</taxon>
    </lineage>
</organism>
<protein>
    <submittedName>
        <fullName evidence="2">Uncharacterized protein</fullName>
    </submittedName>
</protein>
<evidence type="ECO:0000256" key="1">
    <source>
        <dbReference type="SAM" id="MobiDB-lite"/>
    </source>
</evidence>
<accession>A0A6P2GEI1</accession>
<dbReference type="AlphaFoldDB" id="A0A6P2GEI1"/>
<evidence type="ECO:0000313" key="2">
    <source>
        <dbReference type="EMBL" id="VVU51501.1"/>
    </source>
</evidence>
<feature type="region of interest" description="Disordered" evidence="1">
    <location>
        <begin position="1"/>
        <end position="35"/>
    </location>
</feature>
<dbReference type="Proteomes" id="UP000494201">
    <property type="component" value="Unassembled WGS sequence"/>
</dbReference>
<feature type="compositionally biased region" description="Low complexity" evidence="1">
    <location>
        <begin position="14"/>
        <end position="27"/>
    </location>
</feature>